<evidence type="ECO:0000256" key="2">
    <source>
        <dbReference type="SAM" id="MobiDB-lite"/>
    </source>
</evidence>
<sequence length="616" mass="67574">MLSTRCLSRATSRAPHPPQFTRAITRHSRPLPRARAIPHPYAQRRQQHFVRSVATVTVLFATGATWQWMNGNKIFGEVHAEEPPSQEEQNLKFEEQRRQALSEEDNRNIISSQHLQVQKSWENPGVYAWGSNSGRVVAPDSQETFIKTPRRIPFFDNILLRDIKLDRNFAAAIDEHGDLLQWGVAFAKDVTQPTRTLQGKNLKSLAISRDRIIALSSSGDVYSLPVSREEQMTGPKPPASSSWIPFWGSTTNNISYRIRTPENLSRGEKVTSISSGLEHALMLTSSGRVFSFASGSQDFPSRGQLGVPGLTWESRPQGAFDMAHEILTLKGFPITHIATGDNHSLVSDAAGRAFSFGDNSSGQLGFEFDAEAAHIDAPSLLPTQRLYAGSAQQAAVTNVFAGGNTSFLTIEAAKPNPTAPTPSQTTRVQADTWAFGFGLTGQLATGRWTHTQATPVKVPTFSGLFEYDEPANRVIPIRLAYMSIGTTHAAAVLDNVASVAVSPAARKSHALTPNDTNWGRDIVFWGNNEFYQLGTGKRSNAPTPTYINPLDQKAEDERSAGITGVAKAKRDREKEMHRFQITPKQRVKVAALGGRTVDMEQKVECGRGVSAVYSAV</sequence>
<dbReference type="AlphaFoldDB" id="A0A9W4UMM1"/>
<dbReference type="InterPro" id="IPR000408">
    <property type="entry name" value="Reg_chr_condens"/>
</dbReference>
<keyword evidence="4" id="KW-1185">Reference proteome</keyword>
<reference evidence="3" key="1">
    <citation type="submission" date="2023-01" db="EMBL/GenBank/DDBJ databases">
        <authorList>
            <person name="Van Ghelder C."/>
            <person name="Rancurel C."/>
        </authorList>
    </citation>
    <scope>NUCLEOTIDE SEQUENCE</scope>
    <source>
        <strain evidence="3">CNCM I-4278</strain>
    </source>
</reference>
<dbReference type="SUPFAM" id="SSF50985">
    <property type="entry name" value="RCC1/BLIP-II"/>
    <property type="match status" value="1"/>
</dbReference>
<dbReference type="Proteomes" id="UP001152607">
    <property type="component" value="Unassembled WGS sequence"/>
</dbReference>
<accession>A0A9W4UMM1</accession>
<dbReference type="OrthoDB" id="10256179at2759"/>
<evidence type="ECO:0008006" key="5">
    <source>
        <dbReference type="Google" id="ProtNLM"/>
    </source>
</evidence>
<dbReference type="Pfam" id="PF00415">
    <property type="entry name" value="RCC1"/>
    <property type="match status" value="1"/>
</dbReference>
<dbReference type="Gene3D" id="2.130.10.30">
    <property type="entry name" value="Regulator of chromosome condensation 1/beta-lactamase-inhibitor protein II"/>
    <property type="match status" value="1"/>
</dbReference>
<comment type="caution">
    <text evidence="3">The sequence shown here is derived from an EMBL/GenBank/DDBJ whole genome shotgun (WGS) entry which is preliminary data.</text>
</comment>
<dbReference type="GO" id="GO:0034551">
    <property type="term" value="P:mitochondrial respiratory chain complex III assembly"/>
    <property type="evidence" value="ECO:0007669"/>
    <property type="project" value="TreeGrafter"/>
</dbReference>
<protein>
    <recommendedName>
        <fullName evidence="5">Mitochondrial protein-like protein Fmp25</fullName>
    </recommendedName>
</protein>
<dbReference type="EMBL" id="CAOQHR010000008">
    <property type="protein sequence ID" value="CAI6338755.1"/>
    <property type="molecule type" value="Genomic_DNA"/>
</dbReference>
<proteinExistence type="predicted"/>
<dbReference type="GO" id="GO:0005743">
    <property type="term" value="C:mitochondrial inner membrane"/>
    <property type="evidence" value="ECO:0007669"/>
    <property type="project" value="TreeGrafter"/>
</dbReference>
<feature type="region of interest" description="Disordered" evidence="2">
    <location>
        <begin position="1"/>
        <end position="20"/>
    </location>
</feature>
<dbReference type="InterPro" id="IPR053245">
    <property type="entry name" value="MitoProcess-Associated"/>
</dbReference>
<evidence type="ECO:0000313" key="4">
    <source>
        <dbReference type="Proteomes" id="UP001152607"/>
    </source>
</evidence>
<feature type="compositionally biased region" description="Polar residues" evidence="2">
    <location>
        <begin position="1"/>
        <end position="11"/>
    </location>
</feature>
<feature type="repeat" description="RCC1" evidence="1">
    <location>
        <begin position="351"/>
        <end position="412"/>
    </location>
</feature>
<dbReference type="InterPro" id="IPR009091">
    <property type="entry name" value="RCC1/BLIP-II"/>
</dbReference>
<dbReference type="PANTHER" id="PTHR47563">
    <property type="entry name" value="PROTEIN FMP25, MITOCHONDRIAL"/>
    <property type="match status" value="1"/>
</dbReference>
<gene>
    <name evidence="3" type="ORF">PDIGIT_LOCUS11889</name>
</gene>
<dbReference type="PROSITE" id="PS00626">
    <property type="entry name" value="RCC1_2"/>
    <property type="match status" value="1"/>
</dbReference>
<name>A0A9W4UMM1_9PLEO</name>
<organism evidence="3 4">
    <name type="scientific">Periconia digitata</name>
    <dbReference type="NCBI Taxonomy" id="1303443"/>
    <lineage>
        <taxon>Eukaryota</taxon>
        <taxon>Fungi</taxon>
        <taxon>Dikarya</taxon>
        <taxon>Ascomycota</taxon>
        <taxon>Pezizomycotina</taxon>
        <taxon>Dothideomycetes</taxon>
        <taxon>Pleosporomycetidae</taxon>
        <taxon>Pleosporales</taxon>
        <taxon>Massarineae</taxon>
        <taxon>Periconiaceae</taxon>
        <taxon>Periconia</taxon>
    </lineage>
</organism>
<evidence type="ECO:0000256" key="1">
    <source>
        <dbReference type="PROSITE-ProRule" id="PRU00235"/>
    </source>
</evidence>
<feature type="repeat" description="RCC1" evidence="1">
    <location>
        <begin position="287"/>
        <end position="350"/>
    </location>
</feature>
<evidence type="ECO:0000313" key="3">
    <source>
        <dbReference type="EMBL" id="CAI6338755.1"/>
    </source>
</evidence>
<dbReference type="PANTHER" id="PTHR47563:SF1">
    <property type="entry name" value="PROTEIN FMP25, MITOCHONDRIAL"/>
    <property type="match status" value="1"/>
</dbReference>
<dbReference type="PROSITE" id="PS50012">
    <property type="entry name" value="RCC1_3"/>
    <property type="match status" value="2"/>
</dbReference>
<dbReference type="Pfam" id="PF13540">
    <property type="entry name" value="RCC1_2"/>
    <property type="match status" value="1"/>
</dbReference>